<evidence type="ECO:0000256" key="1">
    <source>
        <dbReference type="SAM" id="Coils"/>
    </source>
</evidence>
<feature type="domain" description="KilA-N DNA-binding" evidence="2">
    <location>
        <begin position="10"/>
        <end position="95"/>
    </location>
</feature>
<keyword evidence="1" id="KW-0175">Coiled coil</keyword>
<comment type="caution">
    <text evidence="3">The sequence shown here is derived from an EMBL/GenBank/DDBJ whole genome shotgun (WGS) entry which is preliminary data.</text>
</comment>
<feature type="coiled-coil region" evidence="1">
    <location>
        <begin position="115"/>
        <end position="142"/>
    </location>
</feature>
<protein>
    <submittedName>
        <fullName evidence="3">ORF6N domain protein</fullName>
    </submittedName>
</protein>
<sequence length="171" mass="19925">MFLIEEAVINKIYYIRKQKVMLDRDLAELYGVKAIRLREQVKRNTERFPKNFMFQLTAKEVETMVSQNAIPSIQHLGGALPYAFTEHGVLMLANILKSERAIEVSLRLIEIFVKLREMLLTNKDILLKLEQLEKKVTAHDENIQMIFTALKQLLNPPKTSRKRIGFKPDDV</sequence>
<gene>
    <name evidence="3" type="ORF">GALL_64280</name>
</gene>
<dbReference type="EMBL" id="MLJW01000018">
    <property type="protein sequence ID" value="OIR12177.1"/>
    <property type="molecule type" value="Genomic_DNA"/>
</dbReference>
<dbReference type="AlphaFoldDB" id="A0A1J5SUH6"/>
<evidence type="ECO:0000259" key="2">
    <source>
        <dbReference type="Pfam" id="PF10543"/>
    </source>
</evidence>
<evidence type="ECO:0000313" key="3">
    <source>
        <dbReference type="EMBL" id="OIR12177.1"/>
    </source>
</evidence>
<dbReference type="InterPro" id="IPR018873">
    <property type="entry name" value="KilA-N_DNA-bd_domain"/>
</dbReference>
<organism evidence="3">
    <name type="scientific">mine drainage metagenome</name>
    <dbReference type="NCBI Taxonomy" id="410659"/>
    <lineage>
        <taxon>unclassified sequences</taxon>
        <taxon>metagenomes</taxon>
        <taxon>ecological metagenomes</taxon>
    </lineage>
</organism>
<reference evidence="3" key="1">
    <citation type="submission" date="2016-10" db="EMBL/GenBank/DDBJ databases">
        <title>Sequence of Gallionella enrichment culture.</title>
        <authorList>
            <person name="Poehlein A."/>
            <person name="Muehling M."/>
            <person name="Daniel R."/>
        </authorList>
    </citation>
    <scope>NUCLEOTIDE SEQUENCE</scope>
</reference>
<proteinExistence type="predicted"/>
<dbReference type="Pfam" id="PF10543">
    <property type="entry name" value="ORF6N"/>
    <property type="match status" value="1"/>
</dbReference>
<name>A0A1J5SUH6_9ZZZZ</name>
<accession>A0A1J5SUH6</accession>